<name>A0ABY3PQ51_9CYAN</name>
<keyword evidence="3" id="KW-1185">Reference proteome</keyword>
<dbReference type="RefSeq" id="WP_230842991.1">
    <property type="nucleotide sequence ID" value="NZ_CP063845.1"/>
</dbReference>
<evidence type="ECO:0000256" key="1">
    <source>
        <dbReference type="SAM" id="MobiDB-lite"/>
    </source>
</evidence>
<dbReference type="PANTHER" id="PTHR33598:SF2">
    <property type="entry name" value="MAR-BINDING FILAMENT-LIKE PROTEIN"/>
    <property type="match status" value="1"/>
</dbReference>
<dbReference type="InterPro" id="IPR008479">
    <property type="entry name" value="DUF760"/>
</dbReference>
<evidence type="ECO:0000313" key="3">
    <source>
        <dbReference type="Proteomes" id="UP001054846"/>
    </source>
</evidence>
<evidence type="ECO:0000313" key="2">
    <source>
        <dbReference type="EMBL" id="UFP95766.1"/>
    </source>
</evidence>
<organism evidence="2 3">
    <name type="scientific">Gloeobacter morelensis MG652769</name>
    <dbReference type="NCBI Taxonomy" id="2781736"/>
    <lineage>
        <taxon>Bacteria</taxon>
        <taxon>Bacillati</taxon>
        <taxon>Cyanobacteriota</taxon>
        <taxon>Cyanophyceae</taxon>
        <taxon>Gloeobacterales</taxon>
        <taxon>Gloeobacteraceae</taxon>
        <taxon>Gloeobacter</taxon>
        <taxon>Gloeobacter morelensis</taxon>
    </lineage>
</organism>
<gene>
    <name evidence="2" type="ORF">ISF26_05910</name>
</gene>
<dbReference type="PANTHER" id="PTHR33598">
    <property type="entry name" value="OS02G0833400 PROTEIN"/>
    <property type="match status" value="1"/>
</dbReference>
<sequence length="114" mass="12564">MLVPFDPSQFESESATGERPQDNKLVHYLRMQPPELLSQIAQSVTPDVHQMIAGNIQGLMGSLPSSQFNVQVSTNRDNLSALLASAMMTGYFLRNVEQRMELEGRLNAALGGED</sequence>
<protein>
    <submittedName>
        <fullName evidence="2">DUF760 domain-containing protein</fullName>
    </submittedName>
</protein>
<proteinExistence type="predicted"/>
<dbReference type="Proteomes" id="UP001054846">
    <property type="component" value="Chromosome"/>
</dbReference>
<reference evidence="2 3" key="1">
    <citation type="journal article" date="2021" name="Genome Biol. Evol.">
        <title>Complete Genome Sequencing of a Novel Gloeobacter Species from a Waterfall Cave in Mexico.</title>
        <authorList>
            <person name="Saw J.H."/>
            <person name="Cardona T."/>
            <person name="Montejano G."/>
        </authorList>
    </citation>
    <scope>NUCLEOTIDE SEQUENCE [LARGE SCALE GENOMIC DNA]</scope>
    <source>
        <strain evidence="2">MG652769</strain>
    </source>
</reference>
<feature type="region of interest" description="Disordered" evidence="1">
    <location>
        <begin position="1"/>
        <end position="22"/>
    </location>
</feature>
<accession>A0ABY3PQ51</accession>
<dbReference type="EMBL" id="CP063845">
    <property type="protein sequence ID" value="UFP95766.1"/>
    <property type="molecule type" value="Genomic_DNA"/>
</dbReference>
<dbReference type="Pfam" id="PF05542">
    <property type="entry name" value="DUF760"/>
    <property type="match status" value="1"/>
</dbReference>